<feature type="non-terminal residue" evidence="1">
    <location>
        <position position="163"/>
    </location>
</feature>
<name>C5LX22_PERM5</name>
<dbReference type="InParanoid" id="C5LX22"/>
<keyword evidence="2" id="KW-1185">Reference proteome</keyword>
<dbReference type="InterPro" id="IPR038899">
    <property type="entry name" value="METTL22"/>
</dbReference>
<dbReference type="RefSeq" id="XP_002766003.1">
    <property type="nucleotide sequence ID" value="XM_002765957.1"/>
</dbReference>
<dbReference type="SUPFAM" id="SSF53335">
    <property type="entry name" value="S-adenosyl-L-methionine-dependent methyltransferases"/>
    <property type="match status" value="1"/>
</dbReference>
<dbReference type="InterPro" id="IPR029063">
    <property type="entry name" value="SAM-dependent_MTases_sf"/>
</dbReference>
<dbReference type="InterPro" id="IPR019410">
    <property type="entry name" value="Methyltransf_16"/>
</dbReference>
<dbReference type="Pfam" id="PF10294">
    <property type="entry name" value="Methyltransf_16"/>
    <property type="match status" value="1"/>
</dbReference>
<dbReference type="EMBL" id="GG686322">
    <property type="protein sequence ID" value="EEQ98720.1"/>
    <property type="molecule type" value="Genomic_DNA"/>
</dbReference>
<organism evidence="2">
    <name type="scientific">Perkinsus marinus (strain ATCC 50983 / TXsc)</name>
    <dbReference type="NCBI Taxonomy" id="423536"/>
    <lineage>
        <taxon>Eukaryota</taxon>
        <taxon>Sar</taxon>
        <taxon>Alveolata</taxon>
        <taxon>Perkinsozoa</taxon>
        <taxon>Perkinsea</taxon>
        <taxon>Perkinsida</taxon>
        <taxon>Perkinsidae</taxon>
        <taxon>Perkinsus</taxon>
    </lineage>
</organism>
<dbReference type="GeneID" id="9062648"/>
<reference evidence="1 2" key="1">
    <citation type="submission" date="2008-07" db="EMBL/GenBank/DDBJ databases">
        <authorList>
            <person name="El-Sayed N."/>
            <person name="Caler E."/>
            <person name="Inman J."/>
            <person name="Amedeo P."/>
            <person name="Hass B."/>
            <person name="Wortman J."/>
        </authorList>
    </citation>
    <scope>NUCLEOTIDE SEQUENCE [LARGE SCALE GENOMIC DNA]</scope>
    <source>
        <strain evidence="2">ATCC 50983 / TXsc</strain>
    </source>
</reference>
<proteinExistence type="predicted"/>
<dbReference type="PANTHER" id="PTHR23108:SF3">
    <property type="entry name" value="METHYLTRANSFERASE FAMILY PROTEIN"/>
    <property type="match status" value="1"/>
</dbReference>
<dbReference type="PANTHER" id="PTHR23108">
    <property type="entry name" value="METHYLTRANSFERASE-RELATED"/>
    <property type="match status" value="1"/>
</dbReference>
<evidence type="ECO:0000313" key="1">
    <source>
        <dbReference type="EMBL" id="EEQ98720.1"/>
    </source>
</evidence>
<protein>
    <recommendedName>
        <fullName evidence="3">Methyltransferase small domain-containing protein</fullName>
    </recommendedName>
</protein>
<evidence type="ECO:0000313" key="2">
    <source>
        <dbReference type="Proteomes" id="UP000007800"/>
    </source>
</evidence>
<gene>
    <name evidence="1" type="ORF">Pmar_PMAR027104</name>
</gene>
<dbReference type="AlphaFoldDB" id="C5LX22"/>
<dbReference type="Proteomes" id="UP000007800">
    <property type="component" value="Unassembled WGS sequence"/>
</dbReference>
<accession>C5LX22</accession>
<dbReference type="GO" id="GO:0005634">
    <property type="term" value="C:nucleus"/>
    <property type="evidence" value="ECO:0007669"/>
    <property type="project" value="TreeGrafter"/>
</dbReference>
<dbReference type="Gene3D" id="3.40.50.150">
    <property type="entry name" value="Vaccinia Virus protein VP39"/>
    <property type="match status" value="1"/>
</dbReference>
<evidence type="ECO:0008006" key="3">
    <source>
        <dbReference type="Google" id="ProtNLM"/>
    </source>
</evidence>
<dbReference type="GO" id="GO:0008276">
    <property type="term" value="F:protein methyltransferase activity"/>
    <property type="evidence" value="ECO:0007669"/>
    <property type="project" value="InterPro"/>
</dbReference>
<sequence>MVYASDLQPRKGSNSIYLRWTLPQSSFDLEYDSDGDLVRSVKSHELYYSVQCDSECTDLDSVGDQLWNGALFLGCYLVENPFLVEGIAVLELACGVGALGGLYQALCVQRAVLTDFSRAALSLCDTNNVDNDKVAVRRLDFKDPDTYFDALDEDIGLILAADV</sequence>
<dbReference type="OrthoDB" id="432093at2759"/>